<dbReference type="RefSeq" id="WP_004880888.1">
    <property type="nucleotide sequence ID" value="NZ_AKIQ01000018.1"/>
</dbReference>
<proteinExistence type="predicted"/>
<sequence>MSLTPSYNAFEQQLRLKLTLGQQFKQVIQLPEALKKYVPEQIESSQDLLQLNQYWVLMKQAGHQAMPISDAVEKSLAAEKPQLEIQENALDASLLQVLQWIVAQEAPYDYALWLDQILKLALQQQQVIPRYLVLPVLSVCRNSVLLAQTLPQFAFQGDVTTRIDEVKRVWKYLKHNDAAPLIRHLLKLRSSDWSRMMSLLCTHLPDFVNQHIAEFWTQSIQKNSLQRHAESVVSMHMPVTKFPHLYECLKSLAPQNAATVRHNAALSFYLYAQDNALYPNMMVLIDSCFSYEATTRKINVHISLDQDDALNDYGFFHGDADVEESRRILKTAYQSAQVEQAYQAFMQSGHGVRYVQQILKQLPLQYWFTLLGDWDTLLNLHKSQKEAIWAAFIDCCYREQRGDLARWFYQQQGQWCDTHIACKQHGQYVRIFSLLNQDEIGLALIRQQLQNHAQSKDWLHFECVWQLSPALHFDQVLTTHAYALLQQAYAALNLQQDQKQFAALKAQAEWLILHGYPIHIQALQGLFSTSEWKQLERLNQYKHTLI</sequence>
<dbReference type="eggNOG" id="ENOG5031R8T">
    <property type="taxonomic scope" value="Bacteria"/>
</dbReference>
<dbReference type="PATRIC" id="fig|1191460.12.peg.2635"/>
<dbReference type="HOGENOM" id="CLU_499352_0_0_6"/>
<dbReference type="OrthoDB" id="6665625at2"/>
<reference evidence="1 2" key="1">
    <citation type="submission" date="2013-02" db="EMBL/GenBank/DDBJ databases">
        <title>The Genome Sequence of Acinetobacter venetianus CIP 110063.</title>
        <authorList>
            <consortium name="The Broad Institute Genome Sequencing Platform"/>
            <consortium name="The Broad Institute Genome Sequencing Center for Infectious Disease"/>
            <person name="Cerqueira G."/>
            <person name="Feldgarden M."/>
            <person name="Courvalin P."/>
            <person name="Perichon B."/>
            <person name="Grillot-Courvalin C."/>
            <person name="Clermont D."/>
            <person name="Rocha E."/>
            <person name="Yoon E.-J."/>
            <person name="Nemec A."/>
            <person name="Walker B."/>
            <person name="Young S.K."/>
            <person name="Zeng Q."/>
            <person name="Gargeya S."/>
            <person name="Fitzgerald M."/>
            <person name="Haas B."/>
            <person name="Abouelleil A."/>
            <person name="Alvarado L."/>
            <person name="Arachchi H.M."/>
            <person name="Berlin A.M."/>
            <person name="Chapman S.B."/>
            <person name="Dewar J."/>
            <person name="Goldberg J."/>
            <person name="Griggs A."/>
            <person name="Gujja S."/>
            <person name="Hansen M."/>
            <person name="Howarth C."/>
            <person name="Imamovic A."/>
            <person name="Larimer J."/>
            <person name="McCowan C."/>
            <person name="Murphy C."/>
            <person name="Neiman D."/>
            <person name="Pearson M."/>
            <person name="Priest M."/>
            <person name="Roberts A."/>
            <person name="Saif S."/>
            <person name="Shea T."/>
            <person name="Sisk P."/>
            <person name="Sykes S."/>
            <person name="Wortman J."/>
            <person name="Nusbaum C."/>
            <person name="Birren B."/>
        </authorList>
    </citation>
    <scope>NUCLEOTIDE SEQUENCE [LARGE SCALE GENOMIC DNA]</scope>
    <source>
        <strain evidence="2">ATCC 31012 / DSM 23050 / BCRC 14357 / CCUG 45561 / CIP 110063 / KCTC 2702 / LMG 19082 / RAG-1</strain>
    </source>
</reference>
<comment type="caution">
    <text evidence="1">The sequence shown here is derived from an EMBL/GenBank/DDBJ whole genome shotgun (WGS) entry which is preliminary data.</text>
</comment>
<dbReference type="EMBL" id="APPO01000019">
    <property type="protein sequence ID" value="ENV36118.1"/>
    <property type="molecule type" value="Genomic_DNA"/>
</dbReference>
<dbReference type="AlphaFoldDB" id="N8ZWK0"/>
<protein>
    <submittedName>
        <fullName evidence="1">Uncharacterized protein</fullName>
    </submittedName>
</protein>
<dbReference type="Proteomes" id="UP000018445">
    <property type="component" value="Unassembled WGS sequence"/>
</dbReference>
<gene>
    <name evidence="1" type="ORF">F959_02639</name>
</gene>
<keyword evidence="2" id="KW-1185">Reference proteome</keyword>
<name>N8ZWK0_ACIVR</name>
<accession>N8ZWK0</accession>
<evidence type="ECO:0000313" key="2">
    <source>
        <dbReference type="Proteomes" id="UP000018445"/>
    </source>
</evidence>
<evidence type="ECO:0000313" key="1">
    <source>
        <dbReference type="EMBL" id="ENV36118.1"/>
    </source>
</evidence>
<organism evidence="1 2">
    <name type="scientific">Acinetobacter venetianus (strain ATCC 31012 / DSM 23050 / BCRC 14357 / CCUG 45561 / CIP 110063 / KCTC 2702 / LMG 19082 / RAG-1)</name>
    <dbReference type="NCBI Taxonomy" id="1191460"/>
    <lineage>
        <taxon>Bacteria</taxon>
        <taxon>Pseudomonadati</taxon>
        <taxon>Pseudomonadota</taxon>
        <taxon>Gammaproteobacteria</taxon>
        <taxon>Moraxellales</taxon>
        <taxon>Moraxellaceae</taxon>
        <taxon>Acinetobacter</taxon>
    </lineage>
</organism>
<dbReference type="GeneID" id="58195482"/>